<dbReference type="RefSeq" id="WP_327597716.1">
    <property type="nucleotide sequence ID" value="NZ_JAYXHS010000001.1"/>
</dbReference>
<comment type="similarity">
    <text evidence="1">Belongs to the CutA family.</text>
</comment>
<dbReference type="Pfam" id="PF03091">
    <property type="entry name" value="CutA1"/>
    <property type="match status" value="1"/>
</dbReference>
<reference evidence="2 3" key="1">
    <citation type="submission" date="2024-01" db="EMBL/GenBank/DDBJ databases">
        <title>Uliginosibacterium soil sp. nov.</title>
        <authorList>
            <person name="Lv Y."/>
        </authorList>
    </citation>
    <scope>NUCLEOTIDE SEQUENCE [LARGE SCALE GENOMIC DNA]</scope>
    <source>
        <strain evidence="2 3">H3</strain>
    </source>
</reference>
<dbReference type="InterPro" id="IPR015867">
    <property type="entry name" value="N-reg_PII/ATP_PRibTrfase_C"/>
</dbReference>
<evidence type="ECO:0000256" key="1">
    <source>
        <dbReference type="ARBA" id="ARBA00010169"/>
    </source>
</evidence>
<dbReference type="InterPro" id="IPR011322">
    <property type="entry name" value="N-reg_PII-like_a/b"/>
</dbReference>
<evidence type="ECO:0000313" key="3">
    <source>
        <dbReference type="Proteomes" id="UP001331561"/>
    </source>
</evidence>
<accession>A0ABU6JZ97</accession>
<dbReference type="EMBL" id="JAYXHS010000001">
    <property type="protein sequence ID" value="MEC5384747.1"/>
    <property type="molecule type" value="Genomic_DNA"/>
</dbReference>
<gene>
    <name evidence="2" type="primary">cutA</name>
    <name evidence="2" type="ORF">VVD49_03380</name>
</gene>
<organism evidence="2 3">
    <name type="scientific">Uliginosibacterium silvisoli</name>
    <dbReference type="NCBI Taxonomy" id="3114758"/>
    <lineage>
        <taxon>Bacteria</taxon>
        <taxon>Pseudomonadati</taxon>
        <taxon>Pseudomonadota</taxon>
        <taxon>Betaproteobacteria</taxon>
        <taxon>Rhodocyclales</taxon>
        <taxon>Zoogloeaceae</taxon>
        <taxon>Uliginosibacterium</taxon>
    </lineage>
</organism>
<dbReference type="PANTHER" id="PTHR23419:SF8">
    <property type="entry name" value="FI09726P"/>
    <property type="match status" value="1"/>
</dbReference>
<dbReference type="Gene3D" id="3.30.70.120">
    <property type="match status" value="1"/>
</dbReference>
<sequence>MLPNSVLMVLTTVPDADTAQKIARSLVERRLAACVNILAPCQSIYNWQGSVEDSNEIPMLIKTTAARYGMLEAAITALHPHEVPEIVALPLSHGLPEYLGWVVAETQPD</sequence>
<evidence type="ECO:0000313" key="2">
    <source>
        <dbReference type="EMBL" id="MEC5384747.1"/>
    </source>
</evidence>
<dbReference type="PANTHER" id="PTHR23419">
    <property type="entry name" value="DIVALENT CATION TOLERANCE CUTA-RELATED"/>
    <property type="match status" value="1"/>
</dbReference>
<dbReference type="SUPFAM" id="SSF54913">
    <property type="entry name" value="GlnB-like"/>
    <property type="match status" value="1"/>
</dbReference>
<proteinExistence type="inferred from homology"/>
<name>A0ABU6JZ97_9RHOO</name>
<keyword evidence="3" id="KW-1185">Reference proteome</keyword>
<protein>
    <submittedName>
        <fullName evidence="2">Divalent-cation tolerance protein CutA</fullName>
    </submittedName>
</protein>
<comment type="caution">
    <text evidence="2">The sequence shown here is derived from an EMBL/GenBank/DDBJ whole genome shotgun (WGS) entry which is preliminary data.</text>
</comment>
<dbReference type="InterPro" id="IPR004323">
    <property type="entry name" value="Ion_tolerance_CutA"/>
</dbReference>
<dbReference type="Proteomes" id="UP001331561">
    <property type="component" value="Unassembled WGS sequence"/>
</dbReference>